<keyword evidence="1" id="KW-0472">Membrane</keyword>
<feature type="transmembrane region" description="Helical" evidence="1">
    <location>
        <begin position="12"/>
        <end position="31"/>
    </location>
</feature>
<dbReference type="AlphaFoldDB" id="A0A2I8VM55"/>
<dbReference type="Proteomes" id="UP000236584">
    <property type="component" value="Chromosome"/>
</dbReference>
<evidence type="ECO:0000313" key="3">
    <source>
        <dbReference type="Proteomes" id="UP000236584"/>
    </source>
</evidence>
<dbReference type="RefSeq" id="WP_103426664.1">
    <property type="nucleotide sequence ID" value="NZ_CP026309.1"/>
</dbReference>
<accession>A0A2I8VM55</accession>
<feature type="transmembrane region" description="Helical" evidence="1">
    <location>
        <begin position="37"/>
        <end position="57"/>
    </location>
</feature>
<sequence length="59" mass="5632">MDADTDGLPVDRLFGGALAAGVVVALGAYVAGVDLTFAVGTGLFVAVLAVAGGLAVLGR</sequence>
<organism evidence="2 3">
    <name type="scientific">Salinigranum rubrum</name>
    <dbReference type="NCBI Taxonomy" id="755307"/>
    <lineage>
        <taxon>Archaea</taxon>
        <taxon>Methanobacteriati</taxon>
        <taxon>Methanobacteriota</taxon>
        <taxon>Stenosarchaea group</taxon>
        <taxon>Halobacteria</taxon>
        <taxon>Halobacteriales</taxon>
        <taxon>Haloferacaceae</taxon>
        <taxon>Salinigranum</taxon>
    </lineage>
</organism>
<dbReference type="EMBL" id="CP026309">
    <property type="protein sequence ID" value="AUV82975.1"/>
    <property type="molecule type" value="Genomic_DNA"/>
</dbReference>
<keyword evidence="3" id="KW-1185">Reference proteome</keyword>
<reference evidence="2 3" key="1">
    <citation type="submission" date="2018-01" db="EMBL/GenBank/DDBJ databases">
        <title>Complete genome sequence of Salinigranum rubrum GX10T, an extremely halophilic archaeon isolated from a marine solar saltern.</title>
        <authorList>
            <person name="Han S."/>
        </authorList>
    </citation>
    <scope>NUCLEOTIDE SEQUENCE [LARGE SCALE GENOMIC DNA]</scope>
    <source>
        <strain evidence="2 3">GX10</strain>
    </source>
</reference>
<evidence type="ECO:0000313" key="2">
    <source>
        <dbReference type="EMBL" id="AUV82975.1"/>
    </source>
</evidence>
<dbReference type="KEGG" id="srub:C2R22_16085"/>
<dbReference type="GeneID" id="35593643"/>
<keyword evidence="1" id="KW-0812">Transmembrane</keyword>
<gene>
    <name evidence="2" type="ORF">C2R22_16085</name>
</gene>
<proteinExistence type="predicted"/>
<name>A0A2I8VM55_9EURY</name>
<evidence type="ECO:0000256" key="1">
    <source>
        <dbReference type="SAM" id="Phobius"/>
    </source>
</evidence>
<keyword evidence="1" id="KW-1133">Transmembrane helix</keyword>
<protein>
    <submittedName>
        <fullName evidence="2">Uncharacterized protein</fullName>
    </submittedName>
</protein>